<feature type="chain" id="PRO_5028174964" evidence="1">
    <location>
        <begin position="22"/>
        <end position="115"/>
    </location>
</feature>
<dbReference type="KEGG" id="mcal:115031719"/>
<accession>A0A6P7RG80</accession>
<name>A0A6P7RG80_MUSCR</name>
<feature type="signal peptide" evidence="1">
    <location>
        <begin position="1"/>
        <end position="21"/>
    </location>
</feature>
<sequence>MARSHLAPLLTPLVLLGLVSPTQIDPDYQYFGPHGEGDTWELLTLQRQKVLEDSVLGPWGKWHCFCSLGRQERSRQVLGTAPVPVFMDREKLVQMRPCGQQDCSSCSLKDCNSRP</sequence>
<keyword evidence="2" id="KW-1185">Reference proteome</keyword>
<protein>
    <submittedName>
        <fullName evidence="3">Thrombospondin type-1 domain-containing protein 8-like</fullName>
    </submittedName>
</protein>
<organism evidence="2 3">
    <name type="scientific">Mus caroli</name>
    <name type="common">Ryukyu mouse</name>
    <name type="synonym">Ricefield mouse</name>
    <dbReference type="NCBI Taxonomy" id="10089"/>
    <lineage>
        <taxon>Eukaryota</taxon>
        <taxon>Metazoa</taxon>
        <taxon>Chordata</taxon>
        <taxon>Craniata</taxon>
        <taxon>Vertebrata</taxon>
        <taxon>Euteleostomi</taxon>
        <taxon>Mammalia</taxon>
        <taxon>Eutheria</taxon>
        <taxon>Euarchontoglires</taxon>
        <taxon>Glires</taxon>
        <taxon>Rodentia</taxon>
        <taxon>Myomorpha</taxon>
        <taxon>Muroidea</taxon>
        <taxon>Muridae</taxon>
        <taxon>Murinae</taxon>
        <taxon>Mus</taxon>
        <taxon>Mus</taxon>
    </lineage>
</organism>
<keyword evidence="1" id="KW-0732">Signal</keyword>
<evidence type="ECO:0000313" key="2">
    <source>
        <dbReference type="Proteomes" id="UP000515126"/>
    </source>
</evidence>
<evidence type="ECO:0000256" key="1">
    <source>
        <dbReference type="SAM" id="SignalP"/>
    </source>
</evidence>
<evidence type="ECO:0000313" key="3">
    <source>
        <dbReference type="RefSeq" id="XP_029336116.1"/>
    </source>
</evidence>
<reference evidence="3" key="1">
    <citation type="submission" date="2025-08" db="UniProtKB">
        <authorList>
            <consortium name="RefSeq"/>
        </authorList>
    </citation>
    <scope>IDENTIFICATION</scope>
</reference>
<gene>
    <name evidence="3" type="primary">LOC115031719</name>
</gene>
<dbReference type="AlphaFoldDB" id="A0A6P7RG80"/>
<dbReference type="RefSeq" id="XP_029336116.1">
    <property type="nucleotide sequence ID" value="XM_029480256.1"/>
</dbReference>
<dbReference type="Proteomes" id="UP000515126">
    <property type="component" value="Chromosome 8"/>
</dbReference>
<proteinExistence type="predicted"/>
<dbReference type="GeneID" id="115031719"/>